<reference evidence="1 2" key="1">
    <citation type="journal article" date="2013" name="Genome Announc.">
        <title>Genome Sequence of Sporolactobacillus laevolacticus DSM442, an Efficient Polymer-Grade D-Lactate Producer from Agricultural Waste Cottonseed as a Nitrogen Source.</title>
        <authorList>
            <person name="Wang H."/>
            <person name="Wang L."/>
            <person name="Ju J."/>
            <person name="Yu B."/>
            <person name="Ma Y."/>
        </authorList>
    </citation>
    <scope>NUCLEOTIDE SEQUENCE [LARGE SCALE GENOMIC DNA]</scope>
    <source>
        <strain evidence="1 2">DSM 442</strain>
    </source>
</reference>
<dbReference type="RefSeq" id="WP_023509812.1">
    <property type="nucleotide sequence ID" value="NZ_AWTC01000006.1"/>
</dbReference>
<dbReference type="PATRIC" id="fig|1395513.3.peg.1568"/>
<protein>
    <submittedName>
        <fullName evidence="1">Uncharacterized protein</fullName>
    </submittedName>
</protein>
<proteinExistence type="predicted"/>
<dbReference type="EMBL" id="AWTC01000006">
    <property type="protein sequence ID" value="EST12194.1"/>
    <property type="molecule type" value="Genomic_DNA"/>
</dbReference>
<evidence type="ECO:0000313" key="1">
    <source>
        <dbReference type="EMBL" id="EST12194.1"/>
    </source>
</evidence>
<dbReference type="AlphaFoldDB" id="V6J607"/>
<keyword evidence="2" id="KW-1185">Reference proteome</keyword>
<dbReference type="STRING" id="1395513.P343_07710"/>
<sequence>MVGLRKSVCGMEKRLLITLAAYFIQNQMIKDNILIKEPKRNFFIENLYYNGNMAGGLER</sequence>
<dbReference type="Proteomes" id="UP000018296">
    <property type="component" value="Unassembled WGS sequence"/>
</dbReference>
<evidence type="ECO:0000313" key="2">
    <source>
        <dbReference type="Proteomes" id="UP000018296"/>
    </source>
</evidence>
<accession>V6J607</accession>
<organism evidence="1 2">
    <name type="scientific">Sporolactobacillus laevolacticus DSM 442</name>
    <dbReference type="NCBI Taxonomy" id="1395513"/>
    <lineage>
        <taxon>Bacteria</taxon>
        <taxon>Bacillati</taxon>
        <taxon>Bacillota</taxon>
        <taxon>Bacilli</taxon>
        <taxon>Bacillales</taxon>
        <taxon>Sporolactobacillaceae</taxon>
        <taxon>Sporolactobacillus</taxon>
    </lineage>
</organism>
<gene>
    <name evidence="1" type="ORF">P343_07710</name>
</gene>
<comment type="caution">
    <text evidence="1">The sequence shown here is derived from an EMBL/GenBank/DDBJ whole genome shotgun (WGS) entry which is preliminary data.</text>
</comment>
<name>V6J607_9BACL</name>